<accession>X6LEH4</accession>
<dbReference type="EMBL" id="ASPP01042431">
    <property type="protein sequence ID" value="ETN99943.1"/>
    <property type="molecule type" value="Genomic_DNA"/>
</dbReference>
<organism evidence="1 2">
    <name type="scientific">Reticulomyxa filosa</name>
    <dbReference type="NCBI Taxonomy" id="46433"/>
    <lineage>
        <taxon>Eukaryota</taxon>
        <taxon>Sar</taxon>
        <taxon>Rhizaria</taxon>
        <taxon>Retaria</taxon>
        <taxon>Foraminifera</taxon>
        <taxon>Monothalamids</taxon>
        <taxon>Reticulomyxidae</taxon>
        <taxon>Reticulomyxa</taxon>
    </lineage>
</organism>
<evidence type="ECO:0000313" key="2">
    <source>
        <dbReference type="Proteomes" id="UP000023152"/>
    </source>
</evidence>
<reference evidence="1 2" key="1">
    <citation type="journal article" date="2013" name="Curr. Biol.">
        <title>The Genome of the Foraminiferan Reticulomyxa filosa.</title>
        <authorList>
            <person name="Glockner G."/>
            <person name="Hulsmann N."/>
            <person name="Schleicher M."/>
            <person name="Noegel A.A."/>
            <person name="Eichinger L."/>
            <person name="Gallinger C."/>
            <person name="Pawlowski J."/>
            <person name="Sierra R."/>
            <person name="Euteneuer U."/>
            <person name="Pillet L."/>
            <person name="Moustafa A."/>
            <person name="Platzer M."/>
            <person name="Groth M."/>
            <person name="Szafranski K."/>
            <person name="Schliwa M."/>
        </authorList>
    </citation>
    <scope>NUCLEOTIDE SEQUENCE [LARGE SCALE GENOMIC DNA]</scope>
</reference>
<sequence length="290" mass="33775">MKKNGNPFIIKLQIETLDMLEMPLKVVSHQKGDDFFNCEAIHSRVTFGQDLPDQFRKVGSWFQTTKEITKKKKERCCDTRKVEKIVSQQLHRRSGKQKTWKSMKQRTWKLLVNSYSSQSRKSISGRMFHMKWLNLMEIVRKSVKVLTDKKINMSKMRRKMVMKKESRFGSLKKKSSSDFLSVPTIIRKDVPTSKGSEIVIKIELTTSVETGRDHAHIRNFGFLVVHGVSDVTQYFVLVALSQCVENIEVQVAKFSWIRVDVKYELYHHSIIEAPMQILSNECVVIDAKNF</sequence>
<dbReference type="Proteomes" id="UP000023152">
    <property type="component" value="Unassembled WGS sequence"/>
</dbReference>
<keyword evidence="2" id="KW-1185">Reference proteome</keyword>
<dbReference type="AlphaFoldDB" id="X6LEH4"/>
<protein>
    <submittedName>
        <fullName evidence="1">Uncharacterized protein</fullName>
    </submittedName>
</protein>
<gene>
    <name evidence="1" type="ORF">RFI_37525</name>
</gene>
<evidence type="ECO:0000313" key="1">
    <source>
        <dbReference type="EMBL" id="ETN99943.1"/>
    </source>
</evidence>
<comment type="caution">
    <text evidence="1">The sequence shown here is derived from an EMBL/GenBank/DDBJ whole genome shotgun (WGS) entry which is preliminary data.</text>
</comment>
<proteinExistence type="predicted"/>
<name>X6LEH4_RETFI</name>